<dbReference type="SMART" id="SM00138">
    <property type="entry name" value="MeTrc"/>
    <property type="match status" value="1"/>
</dbReference>
<evidence type="ECO:0000259" key="6">
    <source>
        <dbReference type="PROSITE" id="PS50123"/>
    </source>
</evidence>
<organism evidence="7 8">
    <name type="scientific">Rhodobacter maris</name>
    <dbReference type="NCBI Taxonomy" id="446682"/>
    <lineage>
        <taxon>Bacteria</taxon>
        <taxon>Pseudomonadati</taxon>
        <taxon>Pseudomonadota</taxon>
        <taxon>Alphaproteobacteria</taxon>
        <taxon>Rhodobacterales</taxon>
        <taxon>Rhodobacter group</taxon>
        <taxon>Rhodobacter</taxon>
    </lineage>
</organism>
<dbReference type="InterPro" id="IPR022642">
    <property type="entry name" value="CheR_C"/>
</dbReference>
<dbReference type="GO" id="GO:0032259">
    <property type="term" value="P:methylation"/>
    <property type="evidence" value="ECO:0007669"/>
    <property type="project" value="UniProtKB-KW"/>
</dbReference>
<dbReference type="PANTHER" id="PTHR24422:SF10">
    <property type="entry name" value="CHEMOTAXIS PROTEIN METHYLTRANSFERASE 2"/>
    <property type="match status" value="1"/>
</dbReference>
<dbReference type="PROSITE" id="PS50123">
    <property type="entry name" value="CHER"/>
    <property type="match status" value="1"/>
</dbReference>
<dbReference type="EC" id="2.1.1.80" evidence="2"/>
<evidence type="ECO:0000256" key="2">
    <source>
        <dbReference type="ARBA" id="ARBA00012534"/>
    </source>
</evidence>
<evidence type="ECO:0000256" key="5">
    <source>
        <dbReference type="ARBA" id="ARBA00022691"/>
    </source>
</evidence>
<keyword evidence="5" id="KW-0949">S-adenosyl-L-methionine</keyword>
<dbReference type="Gene3D" id="3.40.50.150">
    <property type="entry name" value="Vaccinia Virus protein VP39"/>
    <property type="match status" value="1"/>
</dbReference>
<dbReference type="InterPro" id="IPR036804">
    <property type="entry name" value="CheR_N_sf"/>
</dbReference>
<dbReference type="Pfam" id="PF01739">
    <property type="entry name" value="CheR"/>
    <property type="match status" value="1"/>
</dbReference>
<dbReference type="EMBL" id="OBMT01000021">
    <property type="protein sequence ID" value="SOC21066.1"/>
    <property type="molecule type" value="Genomic_DNA"/>
</dbReference>
<evidence type="ECO:0000313" key="7">
    <source>
        <dbReference type="EMBL" id="SOC21066.1"/>
    </source>
</evidence>
<dbReference type="AlphaFoldDB" id="A0A285TK40"/>
<dbReference type="CDD" id="cd02440">
    <property type="entry name" value="AdoMet_MTases"/>
    <property type="match status" value="1"/>
</dbReference>
<dbReference type="InterPro" id="IPR050903">
    <property type="entry name" value="Bact_Chemotaxis_MeTrfase"/>
</dbReference>
<name>A0A285TK40_9RHOB</name>
<keyword evidence="8" id="KW-1185">Reference proteome</keyword>
<feature type="domain" description="CheR-type methyltransferase" evidence="6">
    <location>
        <begin position="1"/>
        <end position="269"/>
    </location>
</feature>
<dbReference type="SUPFAM" id="SSF53335">
    <property type="entry name" value="S-adenosyl-L-methionine-dependent methyltransferases"/>
    <property type="match status" value="1"/>
</dbReference>
<dbReference type="RefSeq" id="WP_097071423.1">
    <property type="nucleotide sequence ID" value="NZ_OBMT01000021.1"/>
</dbReference>
<dbReference type="PANTHER" id="PTHR24422">
    <property type="entry name" value="CHEMOTAXIS PROTEIN METHYLTRANSFERASE"/>
    <property type="match status" value="1"/>
</dbReference>
<sequence>MSVTALSAEDFRVFRDYFYKKTGIEFEESKRYFVDKRILTRIAATGAGSFREYFVGMRFEASQKEFQNIVNLMTVNETYFNREDHQFRTLSQHVLPEIVARREQSGKPIRILSLPSSTGEEPYSIALHLIAHWPGLAQHDVEISGADIDTEVLRRARAGVFSRRSVQNLPANVLATHFTALSDGKFQLSDDIREAVHFFRVNISEPADTRKLRDYDVVFCRNMLIYFDDQSRRLAIEAIYDALVPGGFLFLGHSESISRTSALFALRRFPEAIVYQRPHT</sequence>
<evidence type="ECO:0000256" key="1">
    <source>
        <dbReference type="ARBA" id="ARBA00001541"/>
    </source>
</evidence>
<evidence type="ECO:0000313" key="8">
    <source>
        <dbReference type="Proteomes" id="UP000219111"/>
    </source>
</evidence>
<dbReference type="GO" id="GO:0008983">
    <property type="term" value="F:protein-glutamate O-methyltransferase activity"/>
    <property type="evidence" value="ECO:0007669"/>
    <property type="project" value="UniProtKB-EC"/>
</dbReference>
<dbReference type="InterPro" id="IPR022641">
    <property type="entry name" value="CheR_N"/>
</dbReference>
<dbReference type="InterPro" id="IPR000780">
    <property type="entry name" value="CheR_MeTrfase"/>
</dbReference>
<dbReference type="Proteomes" id="UP000219111">
    <property type="component" value="Unassembled WGS sequence"/>
</dbReference>
<keyword evidence="4 7" id="KW-0808">Transferase</keyword>
<proteinExistence type="predicted"/>
<reference evidence="8" key="1">
    <citation type="submission" date="2017-08" db="EMBL/GenBank/DDBJ databases">
        <authorList>
            <person name="Varghese N."/>
            <person name="Submissions S."/>
        </authorList>
    </citation>
    <scope>NUCLEOTIDE SEQUENCE [LARGE SCALE GENOMIC DNA]</scope>
    <source>
        <strain evidence="8">JA276</strain>
    </source>
</reference>
<comment type="catalytic activity">
    <reaction evidence="1">
        <text>L-glutamyl-[protein] + S-adenosyl-L-methionine = [protein]-L-glutamate 5-O-methyl ester + S-adenosyl-L-homocysteine</text>
        <dbReference type="Rhea" id="RHEA:24452"/>
        <dbReference type="Rhea" id="RHEA-COMP:10208"/>
        <dbReference type="Rhea" id="RHEA-COMP:10311"/>
        <dbReference type="ChEBI" id="CHEBI:29973"/>
        <dbReference type="ChEBI" id="CHEBI:57856"/>
        <dbReference type="ChEBI" id="CHEBI:59789"/>
        <dbReference type="ChEBI" id="CHEBI:82795"/>
        <dbReference type="EC" id="2.1.1.80"/>
    </reaction>
</comment>
<evidence type="ECO:0000256" key="4">
    <source>
        <dbReference type="ARBA" id="ARBA00022679"/>
    </source>
</evidence>
<protein>
    <recommendedName>
        <fullName evidence="2">protein-glutamate O-methyltransferase</fullName>
        <ecNumber evidence="2">2.1.1.80</ecNumber>
    </recommendedName>
</protein>
<gene>
    <name evidence="7" type="ORF">SAMN05877831_12112</name>
</gene>
<dbReference type="SUPFAM" id="SSF47757">
    <property type="entry name" value="Chemotaxis receptor methyltransferase CheR, N-terminal domain"/>
    <property type="match status" value="1"/>
</dbReference>
<keyword evidence="3 7" id="KW-0489">Methyltransferase</keyword>
<dbReference type="Pfam" id="PF03705">
    <property type="entry name" value="CheR_N"/>
    <property type="match status" value="1"/>
</dbReference>
<dbReference type="Gene3D" id="1.10.155.10">
    <property type="entry name" value="Chemotaxis receptor methyltransferase CheR, N-terminal domain"/>
    <property type="match status" value="1"/>
</dbReference>
<accession>A0A285TK40</accession>
<evidence type="ECO:0000256" key="3">
    <source>
        <dbReference type="ARBA" id="ARBA00022603"/>
    </source>
</evidence>
<dbReference type="PRINTS" id="PR00996">
    <property type="entry name" value="CHERMTFRASE"/>
</dbReference>
<dbReference type="OrthoDB" id="9816309at2"/>
<dbReference type="InterPro" id="IPR029063">
    <property type="entry name" value="SAM-dependent_MTases_sf"/>
</dbReference>